<sequence length="167" mass="18985">MDFLLEQFETAKCTYINDPFMSPCCNSGWAKLDNPDILAYGVRVIMYLGLANLMGTVWLRLKPNENTIQSFFNAIFFGSAFVSFMTVAYIPAFLEDLSTYKKESLENMYGPAAFLLANVIVGLPFLFLITILFAVVECWMTDFRSGGTVFFRFVMWLFLSQPNLSSC</sequence>
<evidence type="ECO:0000256" key="6">
    <source>
        <dbReference type="ARBA" id="ARBA00023136"/>
    </source>
</evidence>
<dbReference type="OrthoDB" id="66620at2759"/>
<feature type="transmembrane region" description="Helical" evidence="7">
    <location>
        <begin position="37"/>
        <end position="59"/>
    </location>
</feature>
<dbReference type="GO" id="GO:0140359">
    <property type="term" value="F:ABC-type transporter activity"/>
    <property type="evidence" value="ECO:0007669"/>
    <property type="project" value="InterPro"/>
</dbReference>
<dbReference type="PANTHER" id="PTHR48042:SF11">
    <property type="entry name" value="ABC TRANSPORTER G FAMILY MEMBER 11"/>
    <property type="match status" value="1"/>
</dbReference>
<evidence type="ECO:0000256" key="3">
    <source>
        <dbReference type="ARBA" id="ARBA00022448"/>
    </source>
</evidence>
<feature type="transmembrane region" description="Helical" evidence="7">
    <location>
        <begin position="112"/>
        <end position="136"/>
    </location>
</feature>
<keyword evidence="4 7" id="KW-0812">Transmembrane</keyword>
<gene>
    <name evidence="9" type="ORF">LIPSTDRAFT_1432</name>
</gene>
<evidence type="ECO:0000256" key="5">
    <source>
        <dbReference type="ARBA" id="ARBA00022989"/>
    </source>
</evidence>
<feature type="transmembrane region" description="Helical" evidence="7">
    <location>
        <begin position="71"/>
        <end position="92"/>
    </location>
</feature>
<evidence type="ECO:0000256" key="7">
    <source>
        <dbReference type="SAM" id="Phobius"/>
    </source>
</evidence>
<proteinExistence type="inferred from homology"/>
<accession>A0A1E3QG28</accession>
<dbReference type="Proteomes" id="UP000094385">
    <property type="component" value="Unassembled WGS sequence"/>
</dbReference>
<comment type="similarity">
    <text evidence="2">Belongs to the ABC transporter superfamily. ABCG family. Eye pigment precursor importer (TC 3.A.1.204) subfamily.</text>
</comment>
<comment type="subcellular location">
    <subcellularLocation>
        <location evidence="1">Membrane</location>
        <topology evidence="1">Multi-pass membrane protein</topology>
    </subcellularLocation>
</comment>
<dbReference type="InterPro" id="IPR052215">
    <property type="entry name" value="Plant_ABCG"/>
</dbReference>
<name>A0A1E3QG28_LIPST</name>
<evidence type="ECO:0000256" key="4">
    <source>
        <dbReference type="ARBA" id="ARBA00022692"/>
    </source>
</evidence>
<keyword evidence="6 7" id="KW-0472">Membrane</keyword>
<keyword evidence="3" id="KW-0813">Transport</keyword>
<dbReference type="GO" id="GO:0016020">
    <property type="term" value="C:membrane"/>
    <property type="evidence" value="ECO:0007669"/>
    <property type="project" value="UniProtKB-SubCell"/>
</dbReference>
<dbReference type="STRING" id="675824.A0A1E3QG28"/>
<evidence type="ECO:0000259" key="8">
    <source>
        <dbReference type="Pfam" id="PF01061"/>
    </source>
</evidence>
<keyword evidence="5 7" id="KW-1133">Transmembrane helix</keyword>
<protein>
    <recommendedName>
        <fullName evidence="8">ABC-2 type transporter transmembrane domain-containing protein</fullName>
    </recommendedName>
</protein>
<keyword evidence="10" id="KW-1185">Reference proteome</keyword>
<dbReference type="InterPro" id="IPR013525">
    <property type="entry name" value="ABC2_TM"/>
</dbReference>
<dbReference type="PANTHER" id="PTHR48042">
    <property type="entry name" value="ABC TRANSPORTER G FAMILY MEMBER 11"/>
    <property type="match status" value="1"/>
</dbReference>
<dbReference type="AlphaFoldDB" id="A0A1E3QG28"/>
<dbReference type="Pfam" id="PF01061">
    <property type="entry name" value="ABC2_membrane"/>
    <property type="match status" value="1"/>
</dbReference>
<dbReference type="EMBL" id="KV454290">
    <property type="protein sequence ID" value="ODQ76032.1"/>
    <property type="molecule type" value="Genomic_DNA"/>
</dbReference>
<organism evidence="9 10">
    <name type="scientific">Lipomyces starkeyi NRRL Y-11557</name>
    <dbReference type="NCBI Taxonomy" id="675824"/>
    <lineage>
        <taxon>Eukaryota</taxon>
        <taxon>Fungi</taxon>
        <taxon>Dikarya</taxon>
        <taxon>Ascomycota</taxon>
        <taxon>Saccharomycotina</taxon>
        <taxon>Lipomycetes</taxon>
        <taxon>Lipomycetales</taxon>
        <taxon>Lipomycetaceae</taxon>
        <taxon>Lipomyces</taxon>
    </lineage>
</organism>
<evidence type="ECO:0000256" key="2">
    <source>
        <dbReference type="ARBA" id="ARBA00005814"/>
    </source>
</evidence>
<feature type="domain" description="ABC-2 type transporter transmembrane" evidence="8">
    <location>
        <begin position="42"/>
        <end position="159"/>
    </location>
</feature>
<reference evidence="9 10" key="1">
    <citation type="journal article" date="2016" name="Proc. Natl. Acad. Sci. U.S.A.">
        <title>Comparative genomics of biotechnologically important yeasts.</title>
        <authorList>
            <person name="Riley R."/>
            <person name="Haridas S."/>
            <person name="Wolfe K.H."/>
            <person name="Lopes M.R."/>
            <person name="Hittinger C.T."/>
            <person name="Goeker M."/>
            <person name="Salamov A.A."/>
            <person name="Wisecaver J.H."/>
            <person name="Long T.M."/>
            <person name="Calvey C.H."/>
            <person name="Aerts A.L."/>
            <person name="Barry K.W."/>
            <person name="Choi C."/>
            <person name="Clum A."/>
            <person name="Coughlan A.Y."/>
            <person name="Deshpande S."/>
            <person name="Douglass A.P."/>
            <person name="Hanson S.J."/>
            <person name="Klenk H.-P."/>
            <person name="LaButti K.M."/>
            <person name="Lapidus A."/>
            <person name="Lindquist E.A."/>
            <person name="Lipzen A.M."/>
            <person name="Meier-Kolthoff J.P."/>
            <person name="Ohm R.A."/>
            <person name="Otillar R.P."/>
            <person name="Pangilinan J.L."/>
            <person name="Peng Y."/>
            <person name="Rokas A."/>
            <person name="Rosa C.A."/>
            <person name="Scheuner C."/>
            <person name="Sibirny A.A."/>
            <person name="Slot J.C."/>
            <person name="Stielow J.B."/>
            <person name="Sun H."/>
            <person name="Kurtzman C.P."/>
            <person name="Blackwell M."/>
            <person name="Grigoriev I.V."/>
            <person name="Jeffries T.W."/>
        </authorList>
    </citation>
    <scope>NUCLEOTIDE SEQUENCE [LARGE SCALE GENOMIC DNA]</scope>
    <source>
        <strain evidence="9 10">NRRL Y-11557</strain>
    </source>
</reference>
<evidence type="ECO:0000313" key="9">
    <source>
        <dbReference type="EMBL" id="ODQ76032.1"/>
    </source>
</evidence>
<evidence type="ECO:0000313" key="10">
    <source>
        <dbReference type="Proteomes" id="UP000094385"/>
    </source>
</evidence>
<evidence type="ECO:0000256" key="1">
    <source>
        <dbReference type="ARBA" id="ARBA00004141"/>
    </source>
</evidence>